<proteinExistence type="predicted"/>
<dbReference type="KEGG" id="dae:Dtox_3872"/>
<evidence type="ECO:0000313" key="2">
    <source>
        <dbReference type="EMBL" id="ACV64570.1"/>
    </source>
</evidence>
<dbReference type="InterPro" id="IPR051404">
    <property type="entry name" value="TA_system_antitoxin"/>
</dbReference>
<dbReference type="RefSeq" id="WP_015759248.1">
    <property type="nucleotide sequence ID" value="NC_013216.1"/>
</dbReference>
<dbReference type="STRING" id="485916.Dtox_3872"/>
<dbReference type="GO" id="GO:0006355">
    <property type="term" value="P:regulation of DNA-templated transcription"/>
    <property type="evidence" value="ECO:0007669"/>
    <property type="project" value="InterPro"/>
</dbReference>
<sequence>MTKDLQYYLELPYRVLLHPAEEGGYAIEIPELPGCISQGETLEEAYKMIQDAKICWLETALEDGIEIPEPVKIQNEYSGKLNIRIPKTLHRLLAEKAKDEKVSLNQYIMYQLSRNTGHPVK</sequence>
<dbReference type="Proteomes" id="UP000002217">
    <property type="component" value="Chromosome"/>
</dbReference>
<evidence type="ECO:0000259" key="1">
    <source>
        <dbReference type="Pfam" id="PF15919"/>
    </source>
</evidence>
<dbReference type="EMBL" id="CP001720">
    <property type="protein sequence ID" value="ACV64570.1"/>
    <property type="molecule type" value="Genomic_DNA"/>
</dbReference>
<dbReference type="InterPro" id="IPR035069">
    <property type="entry name" value="TTHA1013/TTHA0281-like"/>
</dbReference>
<name>C8VXH4_DESAS</name>
<dbReference type="PANTHER" id="PTHR34504:SF2">
    <property type="entry name" value="UPF0150 PROTEIN SSL0259"/>
    <property type="match status" value="1"/>
</dbReference>
<dbReference type="eggNOG" id="COG1598">
    <property type="taxonomic scope" value="Bacteria"/>
</dbReference>
<dbReference type="Gene3D" id="1.10.1220.10">
    <property type="entry name" value="Met repressor-like"/>
    <property type="match status" value="1"/>
</dbReference>
<feature type="domain" description="HicB-like antitoxin of toxin-antitoxin system" evidence="1">
    <location>
        <begin position="13"/>
        <end position="75"/>
    </location>
</feature>
<accession>C8VXH4</accession>
<dbReference type="Pfam" id="PF15919">
    <property type="entry name" value="HicB_lk_antitox"/>
    <property type="match status" value="1"/>
</dbReference>
<organism evidence="2 3">
    <name type="scientific">Desulfofarcimen acetoxidans (strain ATCC 49208 / DSM 771 / KCTC 5769 / VKM B-1644 / 5575)</name>
    <name type="common">Desulfotomaculum acetoxidans</name>
    <dbReference type="NCBI Taxonomy" id="485916"/>
    <lineage>
        <taxon>Bacteria</taxon>
        <taxon>Bacillati</taxon>
        <taxon>Bacillota</taxon>
        <taxon>Clostridia</taxon>
        <taxon>Eubacteriales</taxon>
        <taxon>Peptococcaceae</taxon>
        <taxon>Desulfofarcimen</taxon>
    </lineage>
</organism>
<protein>
    <recommendedName>
        <fullName evidence="1">HicB-like antitoxin of toxin-antitoxin system domain-containing protein</fullName>
    </recommendedName>
</protein>
<dbReference type="SUPFAM" id="SSF47598">
    <property type="entry name" value="Ribbon-helix-helix"/>
    <property type="match status" value="1"/>
</dbReference>
<dbReference type="OrthoDB" id="5419659at2"/>
<dbReference type="Gene3D" id="3.30.160.250">
    <property type="match status" value="1"/>
</dbReference>
<dbReference type="InterPro" id="IPR013321">
    <property type="entry name" value="Arc_rbn_hlx_hlx"/>
</dbReference>
<dbReference type="InterPro" id="IPR010985">
    <property type="entry name" value="Ribbon_hlx_hlx"/>
</dbReference>
<dbReference type="AlphaFoldDB" id="C8VXH4"/>
<evidence type="ECO:0000313" key="3">
    <source>
        <dbReference type="Proteomes" id="UP000002217"/>
    </source>
</evidence>
<dbReference type="PANTHER" id="PTHR34504">
    <property type="entry name" value="ANTITOXIN HICB"/>
    <property type="match status" value="1"/>
</dbReference>
<dbReference type="InterPro" id="IPR031807">
    <property type="entry name" value="HicB-like"/>
</dbReference>
<keyword evidence="3" id="KW-1185">Reference proteome</keyword>
<dbReference type="HOGENOM" id="CLU_125405_0_0_9"/>
<reference evidence="2 3" key="1">
    <citation type="journal article" date="2009" name="Stand. Genomic Sci.">
        <title>Complete genome sequence of Desulfotomaculum acetoxidans type strain (5575).</title>
        <authorList>
            <person name="Spring S."/>
            <person name="Lapidus A."/>
            <person name="Schroder M."/>
            <person name="Gleim D."/>
            <person name="Sims D."/>
            <person name="Meincke L."/>
            <person name="Glavina Del Rio T."/>
            <person name="Tice H."/>
            <person name="Copeland A."/>
            <person name="Cheng J.F."/>
            <person name="Lucas S."/>
            <person name="Chen F."/>
            <person name="Nolan M."/>
            <person name="Bruce D."/>
            <person name="Goodwin L."/>
            <person name="Pitluck S."/>
            <person name="Ivanova N."/>
            <person name="Mavromatis K."/>
            <person name="Mikhailova N."/>
            <person name="Pati A."/>
            <person name="Chen A."/>
            <person name="Palaniappan K."/>
            <person name="Land M."/>
            <person name="Hauser L."/>
            <person name="Chang Y.J."/>
            <person name="Jeffries C.D."/>
            <person name="Chain P."/>
            <person name="Saunders E."/>
            <person name="Brettin T."/>
            <person name="Detter J.C."/>
            <person name="Goker M."/>
            <person name="Bristow J."/>
            <person name="Eisen J.A."/>
            <person name="Markowitz V."/>
            <person name="Hugenholtz P."/>
            <person name="Kyrpides N.C."/>
            <person name="Klenk H.P."/>
            <person name="Han C."/>
        </authorList>
    </citation>
    <scope>NUCLEOTIDE SEQUENCE [LARGE SCALE GENOMIC DNA]</scope>
    <source>
        <strain evidence="3">ATCC 49208 / DSM 771 / VKM B-1644</strain>
    </source>
</reference>
<dbReference type="SUPFAM" id="SSF143100">
    <property type="entry name" value="TTHA1013/TTHA0281-like"/>
    <property type="match status" value="1"/>
</dbReference>
<gene>
    <name evidence="2" type="ordered locus">Dtox_3872</name>
</gene>